<protein>
    <submittedName>
        <fullName evidence="2">Uncharacterized protein</fullName>
    </submittedName>
</protein>
<feature type="region of interest" description="Disordered" evidence="1">
    <location>
        <begin position="102"/>
        <end position="122"/>
    </location>
</feature>
<reference evidence="2 3" key="1">
    <citation type="journal article" date="2009" name="Nat. Genet.">
        <title>The genome of the cucumber, Cucumis sativus L.</title>
        <authorList>
            <person name="Huang S."/>
            <person name="Li R."/>
            <person name="Zhang Z."/>
            <person name="Li L."/>
            <person name="Gu X."/>
            <person name="Fan W."/>
            <person name="Lucas W.J."/>
            <person name="Wang X."/>
            <person name="Xie B."/>
            <person name="Ni P."/>
            <person name="Ren Y."/>
            <person name="Zhu H."/>
            <person name="Li J."/>
            <person name="Lin K."/>
            <person name="Jin W."/>
            <person name="Fei Z."/>
            <person name="Li G."/>
            <person name="Staub J."/>
            <person name="Kilian A."/>
            <person name="van der Vossen E.A."/>
            <person name="Wu Y."/>
            <person name="Guo J."/>
            <person name="He J."/>
            <person name="Jia Z."/>
            <person name="Ren Y."/>
            <person name="Tian G."/>
            <person name="Lu Y."/>
            <person name="Ruan J."/>
            <person name="Qian W."/>
            <person name="Wang M."/>
            <person name="Huang Q."/>
            <person name="Li B."/>
            <person name="Xuan Z."/>
            <person name="Cao J."/>
            <person name="Asan"/>
            <person name="Wu Z."/>
            <person name="Zhang J."/>
            <person name="Cai Q."/>
            <person name="Bai Y."/>
            <person name="Zhao B."/>
            <person name="Han Y."/>
            <person name="Li Y."/>
            <person name="Li X."/>
            <person name="Wang S."/>
            <person name="Shi Q."/>
            <person name="Liu S."/>
            <person name="Cho W.K."/>
            <person name="Kim J.Y."/>
            <person name="Xu Y."/>
            <person name="Heller-Uszynska K."/>
            <person name="Miao H."/>
            <person name="Cheng Z."/>
            <person name="Zhang S."/>
            <person name="Wu J."/>
            <person name="Yang Y."/>
            <person name="Kang H."/>
            <person name="Li M."/>
            <person name="Liang H."/>
            <person name="Ren X."/>
            <person name="Shi Z."/>
            <person name="Wen M."/>
            <person name="Jian M."/>
            <person name="Yang H."/>
            <person name="Zhang G."/>
            <person name="Yang Z."/>
            <person name="Chen R."/>
            <person name="Liu S."/>
            <person name="Li J."/>
            <person name="Ma L."/>
            <person name="Liu H."/>
            <person name="Zhou Y."/>
            <person name="Zhao J."/>
            <person name="Fang X."/>
            <person name="Li G."/>
            <person name="Fang L."/>
            <person name="Li Y."/>
            <person name="Liu D."/>
            <person name="Zheng H."/>
            <person name="Zhang Y."/>
            <person name="Qin N."/>
            <person name="Li Z."/>
            <person name="Yang G."/>
            <person name="Yang S."/>
            <person name="Bolund L."/>
            <person name="Kristiansen K."/>
            <person name="Zheng H."/>
            <person name="Li S."/>
            <person name="Zhang X."/>
            <person name="Yang H."/>
            <person name="Wang J."/>
            <person name="Sun R."/>
            <person name="Zhang B."/>
            <person name="Jiang S."/>
            <person name="Wang J."/>
            <person name="Du Y."/>
            <person name="Li S."/>
        </authorList>
    </citation>
    <scope>NUCLEOTIDE SEQUENCE [LARGE SCALE GENOMIC DNA]</scope>
    <source>
        <strain evidence="3">cv. 9930</strain>
    </source>
</reference>
<dbReference type="Proteomes" id="UP000029981">
    <property type="component" value="Chromosome 7"/>
</dbReference>
<reference evidence="2 3" key="3">
    <citation type="journal article" date="2010" name="BMC Genomics">
        <title>Transcriptome sequencing and comparative analysis of cucumber flowers with different sex types.</title>
        <authorList>
            <person name="Guo S."/>
            <person name="Zheng Y."/>
            <person name="Joung J.G."/>
            <person name="Liu S."/>
            <person name="Zhang Z."/>
            <person name="Crasta O.R."/>
            <person name="Sobral B.W."/>
            <person name="Xu Y."/>
            <person name="Huang S."/>
            <person name="Fei Z."/>
        </authorList>
    </citation>
    <scope>NUCLEOTIDE SEQUENCE [LARGE SCALE GENOMIC DNA]</scope>
    <source>
        <strain evidence="3">cv. 9930</strain>
    </source>
</reference>
<reference evidence="2 3" key="2">
    <citation type="journal article" date="2009" name="PLoS ONE">
        <title>An integrated genetic and cytogenetic map of the cucumber genome.</title>
        <authorList>
            <person name="Ren Y."/>
            <person name="Zhang Z."/>
            <person name="Liu J."/>
            <person name="Staub J.E."/>
            <person name="Han Y."/>
            <person name="Cheng Z."/>
            <person name="Li X."/>
            <person name="Lu J."/>
            <person name="Miao H."/>
            <person name="Kang H."/>
            <person name="Xie B."/>
            <person name="Gu X."/>
            <person name="Wang X."/>
            <person name="Du Y."/>
            <person name="Jin W."/>
            <person name="Huang S."/>
        </authorList>
    </citation>
    <scope>NUCLEOTIDE SEQUENCE [LARGE SCALE GENOMIC DNA]</scope>
    <source>
        <strain evidence="3">cv. 9930</strain>
    </source>
</reference>
<dbReference type="AlphaFoldDB" id="A0A0A0K859"/>
<proteinExistence type="predicted"/>
<gene>
    <name evidence="2" type="ORF">Csa_7G320010</name>
</gene>
<organism evidence="2 3">
    <name type="scientific">Cucumis sativus</name>
    <name type="common">Cucumber</name>
    <dbReference type="NCBI Taxonomy" id="3659"/>
    <lineage>
        <taxon>Eukaryota</taxon>
        <taxon>Viridiplantae</taxon>
        <taxon>Streptophyta</taxon>
        <taxon>Embryophyta</taxon>
        <taxon>Tracheophyta</taxon>
        <taxon>Spermatophyta</taxon>
        <taxon>Magnoliopsida</taxon>
        <taxon>eudicotyledons</taxon>
        <taxon>Gunneridae</taxon>
        <taxon>Pentapetalae</taxon>
        <taxon>rosids</taxon>
        <taxon>fabids</taxon>
        <taxon>Cucurbitales</taxon>
        <taxon>Cucurbitaceae</taxon>
        <taxon>Benincaseae</taxon>
        <taxon>Cucumis</taxon>
    </lineage>
</organism>
<accession>A0A0A0K859</accession>
<name>A0A0A0K859_CUCSA</name>
<keyword evidence="3" id="KW-1185">Reference proteome</keyword>
<evidence type="ECO:0000313" key="3">
    <source>
        <dbReference type="Proteomes" id="UP000029981"/>
    </source>
</evidence>
<reference evidence="2 3" key="4">
    <citation type="journal article" date="2011" name="BMC Genomics">
        <title>RNA-Seq improves annotation of protein-coding genes in the cucumber genome.</title>
        <authorList>
            <person name="Li Z."/>
            <person name="Zhang Z."/>
            <person name="Yan P."/>
            <person name="Huang S."/>
            <person name="Fei Z."/>
            <person name="Lin K."/>
        </authorList>
    </citation>
    <scope>NUCLEOTIDE SEQUENCE [LARGE SCALE GENOMIC DNA]</scope>
    <source>
        <strain evidence="3">cv. 9930</strain>
    </source>
</reference>
<evidence type="ECO:0000313" key="2">
    <source>
        <dbReference type="EMBL" id="KGN44502.1"/>
    </source>
</evidence>
<sequence>MSFASRRRPSAFRRNRASFSVHQAEAFCFASQYSRLSRTFSTPPFRQPFVPTVVLRSSSDDASCSSHVPCVTSRHLLGPSWNVRAVSLFSFSIFVVPSRSGFRSSRDVSRPSSPHATPRSEPPPLPCCELSCFVVRVQIVDLWFS</sequence>
<dbReference type="EMBL" id="CM002928">
    <property type="protein sequence ID" value="KGN44502.1"/>
    <property type="molecule type" value="Genomic_DNA"/>
</dbReference>
<dbReference type="Gramene" id="KGN44502">
    <property type="protein sequence ID" value="KGN44502"/>
    <property type="gene ID" value="Csa_7G320010"/>
</dbReference>
<evidence type="ECO:0000256" key="1">
    <source>
        <dbReference type="SAM" id="MobiDB-lite"/>
    </source>
</evidence>